<proteinExistence type="inferred from homology"/>
<dbReference type="RefSeq" id="WP_222584508.1">
    <property type="nucleotide sequence ID" value="NZ_JAHVHP010000002.1"/>
</dbReference>
<dbReference type="InterPro" id="IPR013784">
    <property type="entry name" value="Carb-bd-like_fold"/>
</dbReference>
<keyword evidence="1" id="KW-0472">Membrane</keyword>
<keyword evidence="3" id="KW-0675">Receptor</keyword>
<organism evidence="3 4">
    <name type="scientific">Algoriphagus marincola</name>
    <dbReference type="NCBI Taxonomy" id="264027"/>
    <lineage>
        <taxon>Bacteria</taxon>
        <taxon>Pseudomonadati</taxon>
        <taxon>Bacteroidota</taxon>
        <taxon>Cytophagia</taxon>
        <taxon>Cytophagales</taxon>
        <taxon>Cyclobacteriaceae</taxon>
        <taxon>Algoriphagus</taxon>
    </lineage>
</organism>
<dbReference type="EMBL" id="JAHVHP010000002">
    <property type="protein sequence ID" value="MBY5952028.1"/>
    <property type="molecule type" value="Genomic_DNA"/>
</dbReference>
<feature type="domain" description="TonB-dependent receptor plug" evidence="2">
    <location>
        <begin position="730"/>
        <end position="830"/>
    </location>
</feature>
<evidence type="ECO:0000313" key="4">
    <source>
        <dbReference type="Proteomes" id="UP000766609"/>
    </source>
</evidence>
<name>A0ABS7N802_9BACT</name>
<gene>
    <name evidence="3" type="ORF">KUV23_13645</name>
</gene>
<evidence type="ECO:0000313" key="3">
    <source>
        <dbReference type="EMBL" id="MBY5952028.1"/>
    </source>
</evidence>
<evidence type="ECO:0000259" key="2">
    <source>
        <dbReference type="Pfam" id="PF07715"/>
    </source>
</evidence>
<dbReference type="Gene3D" id="2.60.40.1930">
    <property type="match status" value="1"/>
</dbReference>
<accession>A0ABS7N802</accession>
<keyword evidence="1" id="KW-0812">Transmembrane</keyword>
<dbReference type="InterPro" id="IPR039426">
    <property type="entry name" value="TonB-dep_rcpt-like"/>
</dbReference>
<protein>
    <submittedName>
        <fullName evidence="3">TonB-dependent receptor</fullName>
    </submittedName>
</protein>
<dbReference type="Pfam" id="PF07715">
    <property type="entry name" value="Plug"/>
    <property type="match status" value="1"/>
</dbReference>
<keyword evidence="1" id="KW-0998">Cell outer membrane</keyword>
<dbReference type="Proteomes" id="UP000766609">
    <property type="component" value="Unassembled WGS sequence"/>
</dbReference>
<evidence type="ECO:0000256" key="1">
    <source>
        <dbReference type="PROSITE-ProRule" id="PRU01360"/>
    </source>
</evidence>
<dbReference type="Pfam" id="PF13715">
    <property type="entry name" value="CarbopepD_reg_2"/>
    <property type="match status" value="1"/>
</dbReference>
<comment type="subcellular location">
    <subcellularLocation>
        <location evidence="1">Cell outer membrane</location>
        <topology evidence="1">Multi-pass membrane protein</topology>
    </subcellularLocation>
</comment>
<dbReference type="Gene3D" id="2.60.40.1120">
    <property type="entry name" value="Carboxypeptidase-like, regulatory domain"/>
    <property type="match status" value="1"/>
</dbReference>
<dbReference type="SUPFAM" id="SSF49452">
    <property type="entry name" value="Starch-binding domain-like"/>
    <property type="match status" value="1"/>
</dbReference>
<dbReference type="Gene3D" id="2.170.130.10">
    <property type="entry name" value="TonB-dependent receptor, plug domain"/>
    <property type="match status" value="1"/>
</dbReference>
<comment type="caution">
    <text evidence="3">The sequence shown here is derived from an EMBL/GenBank/DDBJ whole genome shotgun (WGS) entry which is preliminary data.</text>
</comment>
<keyword evidence="1" id="KW-1134">Transmembrane beta strand</keyword>
<dbReference type="InterPro" id="IPR012910">
    <property type="entry name" value="Plug_dom"/>
</dbReference>
<keyword evidence="4" id="KW-1185">Reference proteome</keyword>
<sequence length="940" mass="104710">MRINQLTFSNLEPQLLPIPLKKLILLVVLLTTQVFLVYSQTATLTGTVKDADTGETLPFCNVFVNNTTISTTSDLDGVFTLTDLAPGSLEVGFSFLGYIATTKRVTLNPGGKLTLNVSLEPLETELSDVEIKAKRDKSWERDLRKFENLFLGNDAIAAKTEISNPWVVDFPESEERNTFLASSPLPIEILNQYLGYKITFNLQEFYDNPVNYRIAGAARFEELEAESDQQEQEWDRNRMDVYSKSPQNMFRAMISGTHEKEGFYLYGERPSAADSRNMRSDIFADELGKSVIPYKPDQLVTAADRPGEYWIHLKGRIEIHYEKGYTTVNTYKDAPYPISWIEVKGDRVRVRENGMILNPQDVVFSGDMDRRRVASMLPLDYDAERAIQLQNLDKTAANYQERVYLHTDRPYYQAGEEVFFQAFINYGNPYLKKELSQVLHVELVSADRDFVFRKKYKIYNGTAGGSFYIPDSLADNQYFLRAYTNWNRNYGPDHLFLKPLPILRPNQMLETGSKLALKSKNVLLEANPEKAGPREKIQLKIKTVDEAGRALSARLAVSVLDRAQVESFPEIKPAEEALALEKIPDNIGLERFSYPIETNLEQAGQILDQKGKGTSGSVTVFVNNFEGIVELEADRSGQFKLEGMEFYGPLRLAIQATDSRGRPVSEIKLDEDLAAPLAAFPSVNWPEPKLDPTYQPISQEEIKTENLDLVEVKDQSLEASKAIYGRADFVVTSDKLMATGSSVDLVNSLAGNVPGMRVTVAGASGQQQIRLRGGATSVSGSMEPLVMVDGAILVSAPGATAADNLRNINPNDIDRVEIVSRTVSMLGDQGRNGVIAVYLKEGLSNQGSPVLTSSVSNFVIDGYEPPRSFYQVAYEGGEEVDKDLRKTLYWNGDLVTDESGEVVLSFFTNDSGGPLTVEIRGLSLDGKPISGTFTINSTEK</sequence>
<reference evidence="3 4" key="1">
    <citation type="submission" date="2021-06" db="EMBL/GenBank/DDBJ databases">
        <title>44 bacteria genomes isolated from Dapeng, Shenzhen.</title>
        <authorList>
            <person name="Zheng W."/>
            <person name="Yu S."/>
            <person name="Huang Y."/>
        </authorList>
    </citation>
    <scope>NUCLEOTIDE SEQUENCE [LARGE SCALE GENOMIC DNA]</scope>
    <source>
        <strain evidence="3 4">DP5N14-6</strain>
    </source>
</reference>
<keyword evidence="1" id="KW-0813">Transport</keyword>
<dbReference type="PROSITE" id="PS52016">
    <property type="entry name" value="TONB_DEPENDENT_REC_3"/>
    <property type="match status" value="1"/>
</dbReference>
<dbReference type="SUPFAM" id="SSF56935">
    <property type="entry name" value="Porins"/>
    <property type="match status" value="1"/>
</dbReference>
<comment type="similarity">
    <text evidence="1">Belongs to the TonB-dependent receptor family.</text>
</comment>
<dbReference type="InterPro" id="IPR037066">
    <property type="entry name" value="Plug_dom_sf"/>
</dbReference>